<protein>
    <recommendedName>
        <fullName evidence="3">DDE Tnp4 domain-containing protein</fullName>
    </recommendedName>
</protein>
<dbReference type="Proteomes" id="UP000440732">
    <property type="component" value="Unassembled WGS sequence"/>
</dbReference>
<gene>
    <name evidence="1" type="ORF">PF006_g29117</name>
</gene>
<evidence type="ECO:0000313" key="2">
    <source>
        <dbReference type="Proteomes" id="UP000440732"/>
    </source>
</evidence>
<dbReference type="EMBL" id="QXGA01004688">
    <property type="protein sequence ID" value="KAE9071581.1"/>
    <property type="molecule type" value="Genomic_DNA"/>
</dbReference>
<evidence type="ECO:0000313" key="1">
    <source>
        <dbReference type="EMBL" id="KAE9071581.1"/>
    </source>
</evidence>
<evidence type="ECO:0008006" key="3">
    <source>
        <dbReference type="Google" id="ProtNLM"/>
    </source>
</evidence>
<organism evidence="1 2">
    <name type="scientific">Phytophthora fragariae</name>
    <dbReference type="NCBI Taxonomy" id="53985"/>
    <lineage>
        <taxon>Eukaryota</taxon>
        <taxon>Sar</taxon>
        <taxon>Stramenopiles</taxon>
        <taxon>Oomycota</taxon>
        <taxon>Peronosporomycetes</taxon>
        <taxon>Peronosporales</taxon>
        <taxon>Peronosporaceae</taxon>
        <taxon>Phytophthora</taxon>
    </lineage>
</organism>
<reference evidence="1 2" key="1">
    <citation type="submission" date="2018-08" db="EMBL/GenBank/DDBJ databases">
        <title>Genomic investigation of the strawberry pathogen Phytophthora fragariae indicates pathogenicity is determined by transcriptional variation in three key races.</title>
        <authorList>
            <person name="Adams T.M."/>
            <person name="Armitage A.D."/>
            <person name="Sobczyk M.K."/>
            <person name="Bates H.J."/>
            <person name="Dunwell J.M."/>
            <person name="Nellist C.F."/>
            <person name="Harrison R.J."/>
        </authorList>
    </citation>
    <scope>NUCLEOTIDE SEQUENCE [LARGE SCALE GENOMIC DNA]</scope>
    <source>
        <strain evidence="1 2">NOV-5</strain>
    </source>
</reference>
<sequence>MDDIFAAIIAVVVGACVSAVVVAADKRGLRQTPGPPMTFPTRAFEEALRTPGTGWFRKKLCCDRKSLLRIYELVRASWCHEPGPNCKHKLFKRVALTMMYLSQGGTMDQAASALGISRFRRVI</sequence>
<dbReference type="AlphaFoldDB" id="A0A6A3Q9R2"/>
<name>A0A6A3Q9R2_9STRA</name>
<proteinExistence type="predicted"/>
<comment type="caution">
    <text evidence="1">The sequence shown here is derived from an EMBL/GenBank/DDBJ whole genome shotgun (WGS) entry which is preliminary data.</text>
</comment>
<accession>A0A6A3Q9R2</accession>